<comment type="similarity">
    <text evidence="1">Belongs to the RutC family.</text>
</comment>
<dbReference type="EMBL" id="CABVHU010000001">
    <property type="protein sequence ID" value="VVN64868.1"/>
    <property type="molecule type" value="Genomic_DNA"/>
</dbReference>
<dbReference type="PANTHER" id="PTHR11803">
    <property type="entry name" value="2-IMINOBUTANOATE/2-IMINOPROPANOATE DEAMINASE RIDA"/>
    <property type="match status" value="1"/>
</dbReference>
<dbReference type="InterPro" id="IPR019897">
    <property type="entry name" value="RidA_CS"/>
</dbReference>
<dbReference type="GO" id="GO:0019239">
    <property type="term" value="F:deaminase activity"/>
    <property type="evidence" value="ECO:0007669"/>
    <property type="project" value="TreeGrafter"/>
</dbReference>
<dbReference type="GO" id="GO:0005829">
    <property type="term" value="C:cytosol"/>
    <property type="evidence" value="ECO:0007669"/>
    <property type="project" value="TreeGrafter"/>
</dbReference>
<dbReference type="Proteomes" id="UP000409037">
    <property type="component" value="Unassembled WGS sequence"/>
</dbReference>
<name>A0A5E6ZEU5_PSEFL</name>
<dbReference type="AlphaFoldDB" id="A0A5E6ZEU5"/>
<organism evidence="2 3">
    <name type="scientific">Pseudomonas fluorescens</name>
    <dbReference type="NCBI Taxonomy" id="294"/>
    <lineage>
        <taxon>Bacteria</taxon>
        <taxon>Pseudomonadati</taxon>
        <taxon>Pseudomonadota</taxon>
        <taxon>Gammaproteobacteria</taxon>
        <taxon>Pseudomonadales</taxon>
        <taxon>Pseudomonadaceae</taxon>
        <taxon>Pseudomonas</taxon>
    </lineage>
</organism>
<dbReference type="InterPro" id="IPR035959">
    <property type="entry name" value="RutC-like_sf"/>
</dbReference>
<evidence type="ECO:0000256" key="1">
    <source>
        <dbReference type="ARBA" id="ARBA00010552"/>
    </source>
</evidence>
<proteinExistence type="inferred from homology"/>
<reference evidence="2 3" key="1">
    <citation type="submission" date="2019-09" db="EMBL/GenBank/DDBJ databases">
        <authorList>
            <person name="Chandra G."/>
            <person name="Truman W A."/>
        </authorList>
    </citation>
    <scope>NUCLEOTIDE SEQUENCE [LARGE SCALE GENOMIC DNA]</scope>
    <source>
        <strain evidence="2">PS833</strain>
    </source>
</reference>
<protein>
    <submittedName>
        <fullName evidence="2">Uncharacterized protein</fullName>
    </submittedName>
</protein>
<dbReference type="Pfam" id="PF01042">
    <property type="entry name" value="Ribonuc_L-PSP"/>
    <property type="match status" value="1"/>
</dbReference>
<gene>
    <name evidence="2" type="ORF">PS833_00023</name>
</gene>
<evidence type="ECO:0000313" key="3">
    <source>
        <dbReference type="Proteomes" id="UP000409037"/>
    </source>
</evidence>
<dbReference type="CDD" id="cd06151">
    <property type="entry name" value="YjgF_YER057c_UK114_like_3"/>
    <property type="match status" value="1"/>
</dbReference>
<sequence>MSFPILSREMLMPRSFVNPALAASLGIFMLLAQANASEVIRHKIPGTDFPVALAIEIPANATLVNFSGAVPSVIHANQDKTSVAAYGDTQAQTVNVLQGIEQSLKSLGMGMRDVVKMQVYLVGDPAKQGHMDFAGFMQGYTRFFGTAQQPLLPTRSVFQVAGLANPGYLVEIEVTAVRP</sequence>
<accession>A0A5E6ZEU5</accession>
<dbReference type="InterPro" id="IPR006175">
    <property type="entry name" value="YjgF/YER057c/UK114"/>
</dbReference>
<dbReference type="PROSITE" id="PS01094">
    <property type="entry name" value="UPF0076"/>
    <property type="match status" value="1"/>
</dbReference>
<dbReference type="PANTHER" id="PTHR11803:SF59">
    <property type="entry name" value="ENDORIBONUCLEASE"/>
    <property type="match status" value="1"/>
</dbReference>
<dbReference type="SUPFAM" id="SSF55298">
    <property type="entry name" value="YjgF-like"/>
    <property type="match status" value="1"/>
</dbReference>
<dbReference type="Gene3D" id="3.30.1330.40">
    <property type="entry name" value="RutC-like"/>
    <property type="match status" value="1"/>
</dbReference>
<evidence type="ECO:0000313" key="2">
    <source>
        <dbReference type="EMBL" id="VVN64868.1"/>
    </source>
</evidence>